<keyword evidence="1" id="KW-0812">Transmembrane</keyword>
<accession>A0A223NRK5</accession>
<evidence type="ECO:0000313" key="3">
    <source>
        <dbReference type="Proteomes" id="UP000215002"/>
    </source>
</evidence>
<dbReference type="Proteomes" id="UP000215002">
    <property type="component" value="Chromosome"/>
</dbReference>
<dbReference type="KEGG" id="muc:MuYL_0431"/>
<dbReference type="AlphaFoldDB" id="A0A223NRK5"/>
<evidence type="ECO:0000256" key="1">
    <source>
        <dbReference type="SAM" id="Phobius"/>
    </source>
</evidence>
<keyword evidence="1" id="KW-0472">Membrane</keyword>
<protein>
    <submittedName>
        <fullName evidence="2">Uncharacterized protein</fullName>
    </submittedName>
</protein>
<evidence type="ECO:0000313" key="2">
    <source>
        <dbReference type="EMBL" id="ASU32334.1"/>
    </source>
</evidence>
<feature type="transmembrane region" description="Helical" evidence="1">
    <location>
        <begin position="53"/>
        <end position="75"/>
    </location>
</feature>
<feature type="transmembrane region" description="Helical" evidence="1">
    <location>
        <begin position="81"/>
        <end position="102"/>
    </location>
</feature>
<name>A0A223NRK5_9SPHI</name>
<dbReference type="OrthoDB" id="885837at2"/>
<gene>
    <name evidence="2" type="ORF">MuYL_0431</name>
</gene>
<reference evidence="2 3" key="1">
    <citation type="submission" date="2017-08" db="EMBL/GenBank/DDBJ databases">
        <title>Complete genome sequence of Mucilaginibacter sp. strain BJC16-A31.</title>
        <authorList>
            <consortium name="Henan University of Science and Technology"/>
            <person name="You X."/>
        </authorList>
    </citation>
    <scope>NUCLEOTIDE SEQUENCE [LARGE SCALE GENOMIC DNA]</scope>
    <source>
        <strain evidence="2 3">BJC16-A31</strain>
    </source>
</reference>
<dbReference type="RefSeq" id="WP_094568941.1">
    <property type="nucleotide sequence ID" value="NZ_CP022743.1"/>
</dbReference>
<sequence length="169" mass="18995">MHQDQLLKGEILLSYSDEEIITLTTHRVRYKSKSWGQSKFISIMLEKISSLQVVYISYPFLLIIGIIMSIMGFVTGLTNNYSSGIMSLSIIPGVVFAIAYFITRKHICVISSDGGAPIIFKTEGMSAENITEIMDKVELAKNNRMVQLQSLQYDINNRYVPKCPFSPSA</sequence>
<organism evidence="2 3">
    <name type="scientific">Mucilaginibacter xinganensis</name>
    <dbReference type="NCBI Taxonomy" id="1234841"/>
    <lineage>
        <taxon>Bacteria</taxon>
        <taxon>Pseudomonadati</taxon>
        <taxon>Bacteroidota</taxon>
        <taxon>Sphingobacteriia</taxon>
        <taxon>Sphingobacteriales</taxon>
        <taxon>Sphingobacteriaceae</taxon>
        <taxon>Mucilaginibacter</taxon>
    </lineage>
</organism>
<keyword evidence="3" id="KW-1185">Reference proteome</keyword>
<proteinExistence type="predicted"/>
<keyword evidence="1" id="KW-1133">Transmembrane helix</keyword>
<dbReference type="EMBL" id="CP022743">
    <property type="protein sequence ID" value="ASU32334.1"/>
    <property type="molecule type" value="Genomic_DNA"/>
</dbReference>